<dbReference type="InterPro" id="IPR027417">
    <property type="entry name" value="P-loop_NTPase"/>
</dbReference>
<evidence type="ECO:0000313" key="2">
    <source>
        <dbReference type="EMBL" id="KKM25909.1"/>
    </source>
</evidence>
<dbReference type="PANTHER" id="PTHR43581">
    <property type="entry name" value="ATP/GTP PHOSPHATASE"/>
    <property type="match status" value="1"/>
</dbReference>
<proteinExistence type="predicted"/>
<dbReference type="AlphaFoldDB" id="A0A0F9J0G2"/>
<dbReference type="Gene3D" id="3.40.50.300">
    <property type="entry name" value="P-loop containing nucleotide triphosphate hydrolases"/>
    <property type="match status" value="2"/>
</dbReference>
<sequence length="805" mass="96118">MKFKINCIEINNFLGYKEAKFTDIKDYNVLIGRNNAGKSNLFRIFNLLINNYNDGKFDKSFLFDCKTDITAEIKITFNLDIDYRRELFEKLYESNHFSNSFHPSHKNVDSSPKKWDEATLNWLIKNEYFKSVAFNFSYQPEHEGIVLKSIIGNNKGSTTRIFDTILKDRQVTLEFLERDGRTGAKSLKEYFERSYAKVEISFHPYYRSLHSFHNNLIKEDYHFSGNISVSNFTPFYKLYNDILFPFFESFHYFPYNRHFERTNDISEIELEIPLPDGTNIGKFIANMKINNPSWLGELNQEIKEFFDNISEFSSMMKSNRTIFHSKERGLNETLHLENLGIGLLNIVSFLINLKYYNKKKSIFLIEEPELFIYPGLQKKVRDKLINYAHENQVFITTHSPSFLTRDFERSSIFHVKKKNNLSVVDNISDENLLDVFKALELSFYDYVLYDGILFVEGPKDIKVFKIIQEELLDKNFKLIPTEGKNNFVHYASANILHFLDNNFFNYLFILDRDRGNEDFFTRIKNDKIRKSVEDRIIPLFTYEIENIFLQPLLLLDFLICNNKIRHRTMDYYWLKKTLENIFQLFGTNNIEYILKKLNDVLYPKLFREEIEQIIEAYSFKAESVDFFDFLYENFNIFMKSKLGFFEDPQLRHQAIFDKLDIIQNKYNDHLKKKEYNLILSGKRVLKKLSNEMINKYKLKNFSLEVLTRHLINFLQDYYDFLKEISSKDEVFVEEMNPWLYKLPTSKFTNYFNNIIELLERITIKTNSKLKIQIRGIENSTMILFLAKRWNLDLSIDEDLDFSTDE</sequence>
<organism evidence="2">
    <name type="scientific">marine sediment metagenome</name>
    <dbReference type="NCBI Taxonomy" id="412755"/>
    <lineage>
        <taxon>unclassified sequences</taxon>
        <taxon>metagenomes</taxon>
        <taxon>ecological metagenomes</taxon>
    </lineage>
</organism>
<comment type="caution">
    <text evidence="2">The sequence shown here is derived from an EMBL/GenBank/DDBJ whole genome shotgun (WGS) entry which is preliminary data.</text>
</comment>
<protein>
    <recommendedName>
        <fullName evidence="1">Endonuclease GajA/Old nuclease/RecF-like AAA domain-containing protein</fullName>
    </recommendedName>
</protein>
<feature type="domain" description="Endonuclease GajA/Old nuclease/RecF-like AAA" evidence="1">
    <location>
        <begin position="4"/>
        <end position="402"/>
    </location>
</feature>
<dbReference type="SUPFAM" id="SSF52540">
    <property type="entry name" value="P-loop containing nucleoside triphosphate hydrolases"/>
    <property type="match status" value="1"/>
</dbReference>
<dbReference type="InterPro" id="IPR041685">
    <property type="entry name" value="AAA_GajA/Old/RecF-like"/>
</dbReference>
<dbReference type="EMBL" id="LAZR01012615">
    <property type="protein sequence ID" value="KKM25909.1"/>
    <property type="molecule type" value="Genomic_DNA"/>
</dbReference>
<evidence type="ECO:0000259" key="1">
    <source>
        <dbReference type="Pfam" id="PF13175"/>
    </source>
</evidence>
<dbReference type="InterPro" id="IPR051396">
    <property type="entry name" value="Bact_Antivir_Def_Nuclease"/>
</dbReference>
<name>A0A0F9J0G2_9ZZZZ</name>
<accession>A0A0F9J0G2</accession>
<reference evidence="2" key="1">
    <citation type="journal article" date="2015" name="Nature">
        <title>Complex archaea that bridge the gap between prokaryotes and eukaryotes.</title>
        <authorList>
            <person name="Spang A."/>
            <person name="Saw J.H."/>
            <person name="Jorgensen S.L."/>
            <person name="Zaremba-Niedzwiedzka K."/>
            <person name="Martijn J."/>
            <person name="Lind A.E."/>
            <person name="van Eijk R."/>
            <person name="Schleper C."/>
            <person name="Guy L."/>
            <person name="Ettema T.J."/>
        </authorList>
    </citation>
    <scope>NUCLEOTIDE SEQUENCE</scope>
</reference>
<dbReference type="PANTHER" id="PTHR43581:SF4">
    <property type="entry name" value="ATP_GTP PHOSPHATASE"/>
    <property type="match status" value="1"/>
</dbReference>
<gene>
    <name evidence="2" type="ORF">LCGC14_1590210</name>
</gene>
<dbReference type="Pfam" id="PF13175">
    <property type="entry name" value="AAA_15"/>
    <property type="match status" value="1"/>
</dbReference>